<organism evidence="2 3">
    <name type="scientific">Claviceps pazoutovae</name>
    <dbReference type="NCBI Taxonomy" id="1649127"/>
    <lineage>
        <taxon>Eukaryota</taxon>
        <taxon>Fungi</taxon>
        <taxon>Dikarya</taxon>
        <taxon>Ascomycota</taxon>
        <taxon>Pezizomycotina</taxon>
        <taxon>Sordariomycetes</taxon>
        <taxon>Hypocreomycetidae</taxon>
        <taxon>Hypocreales</taxon>
        <taxon>Clavicipitaceae</taxon>
        <taxon>Claviceps</taxon>
    </lineage>
</organism>
<comment type="caution">
    <text evidence="2">The sequence shown here is derived from an EMBL/GenBank/DDBJ whole genome shotgun (WGS) entry which is preliminary data.</text>
</comment>
<evidence type="ECO:0000313" key="3">
    <source>
        <dbReference type="Proteomes" id="UP000706124"/>
    </source>
</evidence>
<sequence length="233" mass="25692">MASAATEQPPPDDPHRLGVPIMPRPGHRPKHHRQCRKCRFFKPLQDFEAWRKKEQHVTRCVACRKEMQSSSRALRVSQDIRGVSGTKRGSKRSVGEVDGPQKPRRYVPIAAKPPQPSPESPQEYCTPTPRYVTFAAQPSRAPPISHIAPFQTGKPQEQGTLHRAILPRNVTAAGHALQGSSVFQGRGLESEGTPVMHPARQDRVFTSRAQPSEARDGSVSSPSQQTTTAGPRP</sequence>
<dbReference type="AlphaFoldDB" id="A0A9P7SHA8"/>
<name>A0A9P7SHA8_9HYPO</name>
<dbReference type="Proteomes" id="UP000706124">
    <property type="component" value="Unassembled WGS sequence"/>
</dbReference>
<feature type="region of interest" description="Disordered" evidence="1">
    <location>
        <begin position="177"/>
        <end position="233"/>
    </location>
</feature>
<keyword evidence="3" id="KW-1185">Reference proteome</keyword>
<reference evidence="2 3" key="1">
    <citation type="journal article" date="2020" name="bioRxiv">
        <title>Whole genome comparisons of ergot fungi reveals the divergence and evolution of species within the genus Claviceps are the result of varying mechanisms driving genome evolution and host range expansion.</title>
        <authorList>
            <person name="Wyka S.A."/>
            <person name="Mondo S.J."/>
            <person name="Liu M."/>
            <person name="Dettman J."/>
            <person name="Nalam V."/>
            <person name="Broders K.D."/>
        </authorList>
    </citation>
    <scope>NUCLEOTIDE SEQUENCE [LARGE SCALE GENOMIC DNA]</scope>
    <source>
        <strain evidence="2 3">CCC 1485</strain>
    </source>
</reference>
<feature type="region of interest" description="Disordered" evidence="1">
    <location>
        <begin position="142"/>
        <end position="162"/>
    </location>
</feature>
<protein>
    <submittedName>
        <fullName evidence="2">Uncharacterized protein</fullName>
    </submittedName>
</protein>
<feature type="region of interest" description="Disordered" evidence="1">
    <location>
        <begin position="1"/>
        <end position="33"/>
    </location>
</feature>
<accession>A0A9P7SHA8</accession>
<feature type="region of interest" description="Disordered" evidence="1">
    <location>
        <begin position="68"/>
        <end position="126"/>
    </location>
</feature>
<evidence type="ECO:0000256" key="1">
    <source>
        <dbReference type="SAM" id="MobiDB-lite"/>
    </source>
</evidence>
<proteinExistence type="predicted"/>
<dbReference type="OrthoDB" id="10403563at2759"/>
<feature type="compositionally biased region" description="Polar residues" evidence="1">
    <location>
        <begin position="218"/>
        <end position="233"/>
    </location>
</feature>
<evidence type="ECO:0000313" key="2">
    <source>
        <dbReference type="EMBL" id="KAG5936809.1"/>
    </source>
</evidence>
<dbReference type="EMBL" id="SRPO01000203">
    <property type="protein sequence ID" value="KAG5936809.1"/>
    <property type="molecule type" value="Genomic_DNA"/>
</dbReference>
<gene>
    <name evidence="2" type="ORF">E4U60_002354</name>
</gene>